<sequence>MNFYSAYIIHGNCTTDSSMEMKKYGVKRIVSASGGNAGMATAYTGKLLQIPTTVVIPESTPKLMVAKLEDQKAFVQISGRNWNEAQEKALKMAEDSETEYVHPFHHPLIWKGIEPIVDEILEQCPLPVSAIVLSVGGGGLLCGVLQGLIKLGLKIPVIAMETQGAHCFNAALKAGKPVSIGEITSIAKTLGALSVTPRVFDLLPESNVISKVASDKEAIYACERFIDDERCLVEPSCAVSLSAAYSNIISDLVAEGEIKK</sequence>
<reference evidence="10 11" key="1">
    <citation type="journal article" date="2019" name="PLoS Biol.">
        <title>Sex chromosomes control vertical transmission of feminizing Wolbachia symbionts in an isopod.</title>
        <authorList>
            <person name="Becking T."/>
            <person name="Chebbi M.A."/>
            <person name="Giraud I."/>
            <person name="Moumen B."/>
            <person name="Laverre T."/>
            <person name="Caubet Y."/>
            <person name="Peccoud J."/>
            <person name="Gilbert C."/>
            <person name="Cordaux R."/>
        </authorList>
    </citation>
    <scope>NUCLEOTIDE SEQUENCE [LARGE SCALE GENOMIC DNA]</scope>
    <source>
        <strain evidence="10">ANa2</strain>
        <tissue evidence="10">Whole body excluding digestive tract and cuticle</tissue>
    </source>
</reference>
<comment type="cofactor">
    <cofactor evidence="1">
        <name>pyridoxal 5'-phosphate</name>
        <dbReference type="ChEBI" id="CHEBI:597326"/>
    </cofactor>
</comment>
<dbReference type="Gene3D" id="3.40.50.1100">
    <property type="match status" value="2"/>
</dbReference>
<keyword evidence="4" id="KW-0663">Pyridoxal phosphate</keyword>
<name>A0A5N5SWQ0_9CRUS</name>
<accession>A0A5N5SWQ0</accession>
<evidence type="ECO:0000259" key="9">
    <source>
        <dbReference type="Pfam" id="PF00291"/>
    </source>
</evidence>
<dbReference type="EMBL" id="SEYY01019115">
    <property type="protein sequence ID" value="KAB7498656.1"/>
    <property type="molecule type" value="Genomic_DNA"/>
</dbReference>
<keyword evidence="5" id="KW-0456">Lyase</keyword>
<dbReference type="GO" id="GO:0009097">
    <property type="term" value="P:isoleucine biosynthetic process"/>
    <property type="evidence" value="ECO:0007669"/>
    <property type="project" value="TreeGrafter"/>
</dbReference>
<protein>
    <recommendedName>
        <fullName evidence="3">L-serine ammonia-lyase</fullName>
        <ecNumber evidence="3">4.3.1.17</ecNumber>
    </recommendedName>
    <alternativeName>
        <fullName evidence="6">L-serine deaminase</fullName>
    </alternativeName>
    <alternativeName>
        <fullName evidence="7">L-threonine dehydratase</fullName>
    </alternativeName>
</protein>
<evidence type="ECO:0000313" key="11">
    <source>
        <dbReference type="Proteomes" id="UP000326759"/>
    </source>
</evidence>
<dbReference type="GO" id="GO:0006565">
    <property type="term" value="P:L-serine catabolic process"/>
    <property type="evidence" value="ECO:0007669"/>
    <property type="project" value="TreeGrafter"/>
</dbReference>
<evidence type="ECO:0000256" key="1">
    <source>
        <dbReference type="ARBA" id="ARBA00001933"/>
    </source>
</evidence>
<comment type="caution">
    <text evidence="10">The sequence shown here is derived from an EMBL/GenBank/DDBJ whole genome shotgun (WGS) entry which is preliminary data.</text>
</comment>
<dbReference type="InterPro" id="IPR050147">
    <property type="entry name" value="Ser/Thr_Dehydratase"/>
</dbReference>
<evidence type="ECO:0000256" key="2">
    <source>
        <dbReference type="ARBA" id="ARBA00010869"/>
    </source>
</evidence>
<dbReference type="GO" id="GO:0004794">
    <property type="term" value="F:threonine deaminase activity"/>
    <property type="evidence" value="ECO:0007669"/>
    <property type="project" value="TreeGrafter"/>
</dbReference>
<dbReference type="InterPro" id="IPR001926">
    <property type="entry name" value="TrpB-like_PALP"/>
</dbReference>
<comment type="catalytic activity">
    <reaction evidence="8">
        <text>L-serine = pyruvate + NH4(+)</text>
        <dbReference type="Rhea" id="RHEA:19169"/>
        <dbReference type="ChEBI" id="CHEBI:15361"/>
        <dbReference type="ChEBI" id="CHEBI:28938"/>
        <dbReference type="ChEBI" id="CHEBI:33384"/>
        <dbReference type="EC" id="4.3.1.17"/>
    </reaction>
</comment>
<comment type="similarity">
    <text evidence="2">Belongs to the serine/threonine dehydratase family.</text>
</comment>
<gene>
    <name evidence="10" type="primary">Sdsl</name>
    <name evidence="10" type="ORF">Anas_00547</name>
</gene>
<proteinExistence type="inferred from homology"/>
<evidence type="ECO:0000256" key="8">
    <source>
        <dbReference type="ARBA" id="ARBA00049406"/>
    </source>
</evidence>
<dbReference type="OrthoDB" id="4418812at2759"/>
<evidence type="ECO:0000313" key="10">
    <source>
        <dbReference type="EMBL" id="KAB7498656.1"/>
    </source>
</evidence>
<feature type="domain" description="Tryptophan synthase beta chain-like PALP" evidence="9">
    <location>
        <begin position="25"/>
        <end position="247"/>
    </location>
</feature>
<evidence type="ECO:0000256" key="3">
    <source>
        <dbReference type="ARBA" id="ARBA00012093"/>
    </source>
</evidence>
<dbReference type="InterPro" id="IPR036052">
    <property type="entry name" value="TrpB-like_PALP_sf"/>
</dbReference>
<dbReference type="Proteomes" id="UP000326759">
    <property type="component" value="Unassembled WGS sequence"/>
</dbReference>
<dbReference type="SUPFAM" id="SSF53686">
    <property type="entry name" value="Tryptophan synthase beta subunit-like PLP-dependent enzymes"/>
    <property type="match status" value="1"/>
</dbReference>
<dbReference type="EC" id="4.3.1.17" evidence="3"/>
<dbReference type="GO" id="GO:0003941">
    <property type="term" value="F:L-serine ammonia-lyase activity"/>
    <property type="evidence" value="ECO:0007669"/>
    <property type="project" value="UniProtKB-EC"/>
</dbReference>
<dbReference type="Pfam" id="PF00291">
    <property type="entry name" value="PALP"/>
    <property type="match status" value="1"/>
</dbReference>
<dbReference type="PANTHER" id="PTHR48078">
    <property type="entry name" value="THREONINE DEHYDRATASE, MITOCHONDRIAL-RELATED"/>
    <property type="match status" value="1"/>
</dbReference>
<keyword evidence="11" id="KW-1185">Reference proteome</keyword>
<organism evidence="10 11">
    <name type="scientific">Armadillidium nasatum</name>
    <dbReference type="NCBI Taxonomy" id="96803"/>
    <lineage>
        <taxon>Eukaryota</taxon>
        <taxon>Metazoa</taxon>
        <taxon>Ecdysozoa</taxon>
        <taxon>Arthropoda</taxon>
        <taxon>Crustacea</taxon>
        <taxon>Multicrustacea</taxon>
        <taxon>Malacostraca</taxon>
        <taxon>Eumalacostraca</taxon>
        <taxon>Peracarida</taxon>
        <taxon>Isopoda</taxon>
        <taxon>Oniscidea</taxon>
        <taxon>Crinocheta</taxon>
        <taxon>Armadillidiidae</taxon>
        <taxon>Armadillidium</taxon>
    </lineage>
</organism>
<evidence type="ECO:0000256" key="4">
    <source>
        <dbReference type="ARBA" id="ARBA00022898"/>
    </source>
</evidence>
<dbReference type="GO" id="GO:0006567">
    <property type="term" value="P:L-threonine catabolic process"/>
    <property type="evidence" value="ECO:0007669"/>
    <property type="project" value="TreeGrafter"/>
</dbReference>
<evidence type="ECO:0000256" key="6">
    <source>
        <dbReference type="ARBA" id="ARBA00041766"/>
    </source>
</evidence>
<evidence type="ECO:0000256" key="7">
    <source>
        <dbReference type="ARBA" id="ARBA00042605"/>
    </source>
</evidence>
<dbReference type="PANTHER" id="PTHR48078:SF2">
    <property type="entry name" value="CATABOLIC L-SERINE_THREONINE DEHYDRATASE"/>
    <property type="match status" value="1"/>
</dbReference>
<evidence type="ECO:0000256" key="5">
    <source>
        <dbReference type="ARBA" id="ARBA00023239"/>
    </source>
</evidence>
<dbReference type="AlphaFoldDB" id="A0A5N5SWQ0"/>